<gene>
    <name evidence="2" type="ORF">L195_g027669</name>
</gene>
<evidence type="ECO:0000313" key="3">
    <source>
        <dbReference type="Proteomes" id="UP000236291"/>
    </source>
</evidence>
<dbReference type="STRING" id="57577.A0A2K3KZR4"/>
<feature type="region of interest" description="Disordered" evidence="1">
    <location>
        <begin position="1"/>
        <end position="26"/>
    </location>
</feature>
<feature type="non-terminal residue" evidence="2">
    <location>
        <position position="79"/>
    </location>
</feature>
<accession>A0A2K3KZR4</accession>
<evidence type="ECO:0000313" key="2">
    <source>
        <dbReference type="EMBL" id="PNX71784.1"/>
    </source>
</evidence>
<evidence type="ECO:0000256" key="1">
    <source>
        <dbReference type="SAM" id="MobiDB-lite"/>
    </source>
</evidence>
<organism evidence="2 3">
    <name type="scientific">Trifolium pratense</name>
    <name type="common">Red clover</name>
    <dbReference type="NCBI Taxonomy" id="57577"/>
    <lineage>
        <taxon>Eukaryota</taxon>
        <taxon>Viridiplantae</taxon>
        <taxon>Streptophyta</taxon>
        <taxon>Embryophyta</taxon>
        <taxon>Tracheophyta</taxon>
        <taxon>Spermatophyta</taxon>
        <taxon>Magnoliopsida</taxon>
        <taxon>eudicotyledons</taxon>
        <taxon>Gunneridae</taxon>
        <taxon>Pentapetalae</taxon>
        <taxon>rosids</taxon>
        <taxon>fabids</taxon>
        <taxon>Fabales</taxon>
        <taxon>Fabaceae</taxon>
        <taxon>Papilionoideae</taxon>
        <taxon>50 kb inversion clade</taxon>
        <taxon>NPAAA clade</taxon>
        <taxon>Hologalegina</taxon>
        <taxon>IRL clade</taxon>
        <taxon>Trifolieae</taxon>
        <taxon>Trifolium</taxon>
    </lineage>
</organism>
<dbReference type="Proteomes" id="UP000236291">
    <property type="component" value="Unassembled WGS sequence"/>
</dbReference>
<name>A0A2K3KZR4_TRIPR</name>
<reference evidence="2 3" key="2">
    <citation type="journal article" date="2017" name="Front. Plant Sci.">
        <title>Gene Classification and Mining of Molecular Markers Useful in Red Clover (Trifolium pratense) Breeding.</title>
        <authorList>
            <person name="Istvanek J."/>
            <person name="Dluhosova J."/>
            <person name="Dluhos P."/>
            <person name="Patkova L."/>
            <person name="Nedelnik J."/>
            <person name="Repkova J."/>
        </authorList>
    </citation>
    <scope>NUCLEOTIDE SEQUENCE [LARGE SCALE GENOMIC DNA]</scope>
    <source>
        <strain evidence="3">cv. Tatra</strain>
        <tissue evidence="2">Young leaves</tissue>
    </source>
</reference>
<sequence length="79" mass="8866">MKVSEDKSYNNSNSINPTNFQGGLDSRKIGQNRRVLGVINQNLVVEGRPYPCVVNKRALSERNEVCEKKQADPGHRPIT</sequence>
<reference evidence="2 3" key="1">
    <citation type="journal article" date="2014" name="Am. J. Bot.">
        <title>Genome assembly and annotation for red clover (Trifolium pratense; Fabaceae).</title>
        <authorList>
            <person name="Istvanek J."/>
            <person name="Jaros M."/>
            <person name="Krenek A."/>
            <person name="Repkova J."/>
        </authorList>
    </citation>
    <scope>NUCLEOTIDE SEQUENCE [LARGE SCALE GENOMIC DNA]</scope>
    <source>
        <strain evidence="3">cv. Tatra</strain>
        <tissue evidence="2">Young leaves</tissue>
    </source>
</reference>
<proteinExistence type="predicted"/>
<dbReference type="EMBL" id="ASHM01023785">
    <property type="protein sequence ID" value="PNX71784.1"/>
    <property type="molecule type" value="Genomic_DNA"/>
</dbReference>
<dbReference type="AlphaFoldDB" id="A0A2K3KZR4"/>
<feature type="compositionally biased region" description="Polar residues" evidence="1">
    <location>
        <begin position="9"/>
        <end position="21"/>
    </location>
</feature>
<comment type="caution">
    <text evidence="2">The sequence shown here is derived from an EMBL/GenBank/DDBJ whole genome shotgun (WGS) entry which is preliminary data.</text>
</comment>
<protein>
    <submittedName>
        <fullName evidence="2">G2/mitotic-specific cyclin-1-like protein</fullName>
    </submittedName>
</protein>